<proteinExistence type="predicted"/>
<dbReference type="InterPro" id="IPR008457">
    <property type="entry name" value="Cu-R_CopD_dom"/>
</dbReference>
<evidence type="ECO:0000313" key="10">
    <source>
        <dbReference type="Proteomes" id="UP000259030"/>
    </source>
</evidence>
<feature type="region of interest" description="Disordered" evidence="6">
    <location>
        <begin position="248"/>
        <end position="268"/>
    </location>
</feature>
<name>A0A221T0U9_9DEIO</name>
<evidence type="ECO:0000256" key="3">
    <source>
        <dbReference type="ARBA" id="ARBA00022692"/>
    </source>
</evidence>
<dbReference type="GO" id="GO:0005886">
    <property type="term" value="C:plasma membrane"/>
    <property type="evidence" value="ECO:0007669"/>
    <property type="project" value="UniProtKB-SubCell"/>
</dbReference>
<evidence type="ECO:0000256" key="6">
    <source>
        <dbReference type="SAM" id="MobiDB-lite"/>
    </source>
</evidence>
<keyword evidence="3 7" id="KW-0812">Transmembrane</keyword>
<organism evidence="9 10">
    <name type="scientific">Deinococcus ficus</name>
    <dbReference type="NCBI Taxonomy" id="317577"/>
    <lineage>
        <taxon>Bacteria</taxon>
        <taxon>Thermotogati</taxon>
        <taxon>Deinococcota</taxon>
        <taxon>Deinococci</taxon>
        <taxon>Deinococcales</taxon>
        <taxon>Deinococcaceae</taxon>
        <taxon>Deinococcus</taxon>
    </lineage>
</organism>
<evidence type="ECO:0000256" key="4">
    <source>
        <dbReference type="ARBA" id="ARBA00022989"/>
    </source>
</evidence>
<dbReference type="AlphaFoldDB" id="A0A221T0U9"/>
<gene>
    <name evidence="9" type="ORF">DFI_15200</name>
</gene>
<keyword evidence="5 7" id="KW-0472">Membrane</keyword>
<dbReference type="STRING" id="317577.GCA_000419625_03165"/>
<sequence length="268" mass="27104">MTAALAGLSFLGLTLLLGGALTRRWLTPGTPPVWLPGVGLTLLVLGWGGQVTLTLSALGLTAPGDVLAYLTATGTGRAMLTGVMGGLVLLAGTLSRWPWGLNLAAALVTAWGVAGVGHGAGHGLWVRGLHAAHVGAMAVWTGGVLALICTRPLTPEHARRFTPAALGSVAVLAATGLLMSGQHLTTVAQWTGSGYGQTLLVKLTLVALTLGAAVFVRRAFARRVPPRGALAREALLLAAVLGATGVLSTRPPPQNANHPAHAGTGQLP</sequence>
<feature type="transmembrane region" description="Helical" evidence="7">
    <location>
        <begin position="66"/>
        <end position="91"/>
    </location>
</feature>
<feature type="transmembrane region" description="Helical" evidence="7">
    <location>
        <begin position="103"/>
        <end position="125"/>
    </location>
</feature>
<feature type="transmembrane region" description="Helical" evidence="7">
    <location>
        <begin position="131"/>
        <end position="149"/>
    </location>
</feature>
<dbReference type="PANTHER" id="PTHR34820">
    <property type="entry name" value="INNER MEMBRANE PROTEIN YEBZ"/>
    <property type="match status" value="1"/>
</dbReference>
<evidence type="ECO:0000256" key="2">
    <source>
        <dbReference type="ARBA" id="ARBA00022475"/>
    </source>
</evidence>
<feature type="transmembrane region" description="Helical" evidence="7">
    <location>
        <begin position="229"/>
        <end position="247"/>
    </location>
</feature>
<keyword evidence="4 7" id="KW-1133">Transmembrane helix</keyword>
<dbReference type="GO" id="GO:0006825">
    <property type="term" value="P:copper ion transport"/>
    <property type="evidence" value="ECO:0007669"/>
    <property type="project" value="InterPro"/>
</dbReference>
<geneLocation type="plasmid" evidence="10">
    <name>pdfi1</name>
</geneLocation>
<keyword evidence="2" id="KW-1003">Cell membrane</keyword>
<dbReference type="InterPro" id="IPR032694">
    <property type="entry name" value="CopC/D"/>
</dbReference>
<dbReference type="PANTHER" id="PTHR34820:SF4">
    <property type="entry name" value="INNER MEMBRANE PROTEIN YEBZ"/>
    <property type="match status" value="1"/>
</dbReference>
<accession>A0A221T0U9</accession>
<dbReference type="EMBL" id="CP021082">
    <property type="protein sequence ID" value="ASN82524.1"/>
    <property type="molecule type" value="Genomic_DNA"/>
</dbReference>
<evidence type="ECO:0000256" key="1">
    <source>
        <dbReference type="ARBA" id="ARBA00004651"/>
    </source>
</evidence>
<evidence type="ECO:0000259" key="8">
    <source>
        <dbReference type="Pfam" id="PF05425"/>
    </source>
</evidence>
<dbReference type="RefSeq" id="WP_027463732.1">
    <property type="nucleotide sequence ID" value="NZ_CP021082.1"/>
</dbReference>
<dbReference type="Pfam" id="PF05425">
    <property type="entry name" value="CopD"/>
    <property type="match status" value="1"/>
</dbReference>
<reference evidence="9 10" key="1">
    <citation type="submission" date="2017-05" db="EMBL/GenBank/DDBJ databases">
        <title>The complete genome sequence of Deinococcus ficus isolated from the rhizosphere of the Ficus religiosa L. in Taiwan.</title>
        <authorList>
            <person name="Wu K.-M."/>
            <person name="Liao T.-L."/>
            <person name="Liu Y.-M."/>
            <person name="Young C.-C."/>
            <person name="Tsai S.-F."/>
        </authorList>
    </citation>
    <scope>NUCLEOTIDE SEQUENCE [LARGE SCALE GENOMIC DNA]</scope>
    <source>
        <strain evidence="9 10">CC-FR2-10</strain>
        <plasmid evidence="10">pdfi1</plasmid>
    </source>
</reference>
<dbReference type="KEGG" id="dfc:DFI_15200"/>
<dbReference type="Proteomes" id="UP000259030">
    <property type="component" value="Plasmid pDFI1"/>
</dbReference>
<evidence type="ECO:0000256" key="7">
    <source>
        <dbReference type="SAM" id="Phobius"/>
    </source>
</evidence>
<protein>
    <recommendedName>
        <fullName evidence="8">Copper resistance protein D domain-containing protein</fullName>
    </recommendedName>
</protein>
<evidence type="ECO:0000256" key="5">
    <source>
        <dbReference type="ARBA" id="ARBA00023136"/>
    </source>
</evidence>
<feature type="domain" description="Copper resistance protein D" evidence="8">
    <location>
        <begin position="157"/>
        <end position="246"/>
    </location>
</feature>
<keyword evidence="10" id="KW-1185">Reference proteome</keyword>
<feature type="transmembrane region" description="Helical" evidence="7">
    <location>
        <begin position="161"/>
        <end position="179"/>
    </location>
</feature>
<comment type="subcellular location">
    <subcellularLocation>
        <location evidence="1">Cell membrane</location>
        <topology evidence="1">Multi-pass membrane protein</topology>
    </subcellularLocation>
</comment>
<feature type="transmembrane region" description="Helical" evidence="7">
    <location>
        <begin position="199"/>
        <end position="217"/>
    </location>
</feature>
<evidence type="ECO:0000313" key="9">
    <source>
        <dbReference type="EMBL" id="ASN82524.1"/>
    </source>
</evidence>
<keyword evidence="9" id="KW-0614">Plasmid</keyword>